<keyword evidence="3" id="KW-1185">Reference proteome</keyword>
<dbReference type="GO" id="GO:0004523">
    <property type="term" value="F:RNA-DNA hybrid ribonuclease activity"/>
    <property type="evidence" value="ECO:0007669"/>
    <property type="project" value="InterPro"/>
</dbReference>
<dbReference type="InterPro" id="IPR036397">
    <property type="entry name" value="RNaseH_sf"/>
</dbReference>
<comment type="caution">
    <text evidence="2">The sequence shown here is derived from an EMBL/GenBank/DDBJ whole genome shotgun (WGS) entry which is preliminary data.</text>
</comment>
<dbReference type="Gene3D" id="3.30.420.10">
    <property type="entry name" value="Ribonuclease H-like superfamily/Ribonuclease H"/>
    <property type="match status" value="1"/>
</dbReference>
<dbReference type="Proteomes" id="UP000095767">
    <property type="component" value="Unassembled WGS sequence"/>
</dbReference>
<proteinExistence type="predicted"/>
<dbReference type="Pfam" id="PF13456">
    <property type="entry name" value="RVT_3"/>
    <property type="match status" value="1"/>
</dbReference>
<dbReference type="EMBL" id="LWDX02024352">
    <property type="protein sequence ID" value="OEL30990.1"/>
    <property type="molecule type" value="Genomic_DNA"/>
</dbReference>
<evidence type="ECO:0000313" key="3">
    <source>
        <dbReference type="Proteomes" id="UP000095767"/>
    </source>
</evidence>
<feature type="domain" description="RNase H type-1" evidence="1">
    <location>
        <begin position="6"/>
        <end position="88"/>
    </location>
</feature>
<evidence type="ECO:0000259" key="1">
    <source>
        <dbReference type="Pfam" id="PF13456"/>
    </source>
</evidence>
<accession>A0A1E5W159</accession>
<dbReference type="InterPro" id="IPR044730">
    <property type="entry name" value="RNase_H-like_dom_plant"/>
</dbReference>
<dbReference type="OrthoDB" id="686025at2759"/>
<dbReference type="InterPro" id="IPR002156">
    <property type="entry name" value="RNaseH_domain"/>
</dbReference>
<gene>
    <name evidence="2" type="ORF">BAE44_0007990</name>
</gene>
<name>A0A1E5W159_9POAL</name>
<dbReference type="AlphaFoldDB" id="A0A1E5W159"/>
<dbReference type="CDD" id="cd06222">
    <property type="entry name" value="RNase_H_like"/>
    <property type="match status" value="1"/>
</dbReference>
<reference evidence="2 3" key="1">
    <citation type="submission" date="2016-09" db="EMBL/GenBank/DDBJ databases">
        <title>The draft genome of Dichanthelium oligosanthes: A C3 panicoid grass species.</title>
        <authorList>
            <person name="Studer A.J."/>
            <person name="Schnable J.C."/>
            <person name="Brutnell T.P."/>
        </authorList>
    </citation>
    <scope>NUCLEOTIDE SEQUENCE [LARGE SCALE GENOMIC DNA]</scope>
    <source>
        <strain evidence="3">cv. Kellogg 1175</strain>
        <tissue evidence="2">Leaf</tissue>
    </source>
</reference>
<dbReference type="GO" id="GO:0003676">
    <property type="term" value="F:nucleic acid binding"/>
    <property type="evidence" value="ECO:0007669"/>
    <property type="project" value="InterPro"/>
</dbReference>
<organism evidence="2 3">
    <name type="scientific">Dichanthelium oligosanthes</name>
    <dbReference type="NCBI Taxonomy" id="888268"/>
    <lineage>
        <taxon>Eukaryota</taxon>
        <taxon>Viridiplantae</taxon>
        <taxon>Streptophyta</taxon>
        <taxon>Embryophyta</taxon>
        <taxon>Tracheophyta</taxon>
        <taxon>Spermatophyta</taxon>
        <taxon>Magnoliopsida</taxon>
        <taxon>Liliopsida</taxon>
        <taxon>Poales</taxon>
        <taxon>Poaceae</taxon>
        <taxon>PACMAD clade</taxon>
        <taxon>Panicoideae</taxon>
        <taxon>Panicodae</taxon>
        <taxon>Paniceae</taxon>
        <taxon>Dichantheliinae</taxon>
        <taxon>Dichanthelium</taxon>
    </lineage>
</organism>
<sequence>MFGVSDSETMEALVCREGLALASDLLLCKARVASDCVNIVRSIQGKAMGSHGHIIQEIKARAVDFQKIEFVHEKRESNNDTRKLAKSALHGRHVWLINPPDGICNTNSIIT</sequence>
<evidence type="ECO:0000313" key="2">
    <source>
        <dbReference type="EMBL" id="OEL30990.1"/>
    </source>
</evidence>
<dbReference type="STRING" id="888268.A0A1E5W159"/>
<protein>
    <recommendedName>
        <fullName evidence="1">RNase H type-1 domain-containing protein</fullName>
    </recommendedName>
</protein>